<keyword evidence="2" id="KW-0813">Transport</keyword>
<dbReference type="PROSITE" id="PS51257">
    <property type="entry name" value="PROKAR_LIPOPROTEIN"/>
    <property type="match status" value="1"/>
</dbReference>
<dbReference type="Gene3D" id="3.40.190.10">
    <property type="entry name" value="Periplasmic binding protein-like II"/>
    <property type="match status" value="2"/>
</dbReference>
<evidence type="ECO:0000256" key="3">
    <source>
        <dbReference type="ARBA" id="ARBA00022729"/>
    </source>
</evidence>
<protein>
    <recommendedName>
        <fullName evidence="4">Solute-binding protein family 5 domain-containing protein</fullName>
    </recommendedName>
</protein>
<gene>
    <name evidence="5" type="ORF">GCM10025751_57710</name>
</gene>
<feature type="domain" description="Solute-binding protein family 5" evidence="4">
    <location>
        <begin position="271"/>
        <end position="568"/>
    </location>
</feature>
<dbReference type="InterPro" id="IPR039424">
    <property type="entry name" value="SBP_5"/>
</dbReference>
<name>A0AAV3US54_9EURY</name>
<evidence type="ECO:0000256" key="2">
    <source>
        <dbReference type="ARBA" id="ARBA00022448"/>
    </source>
</evidence>
<reference evidence="5 6" key="1">
    <citation type="journal article" date="2019" name="Int. J. Syst. Evol. Microbiol.">
        <title>The Global Catalogue of Microorganisms (GCM) 10K type strain sequencing project: providing services to taxonomists for standard genome sequencing and annotation.</title>
        <authorList>
            <consortium name="The Broad Institute Genomics Platform"/>
            <consortium name="The Broad Institute Genome Sequencing Center for Infectious Disease"/>
            <person name="Wu L."/>
            <person name="Ma J."/>
        </authorList>
    </citation>
    <scope>NUCLEOTIDE SEQUENCE [LARGE SCALE GENOMIC DNA]</scope>
    <source>
        <strain evidence="5 6">JCM 17504</strain>
    </source>
</reference>
<dbReference type="AlphaFoldDB" id="A0AAV3US54"/>
<dbReference type="InterPro" id="IPR000914">
    <property type="entry name" value="SBP_5_dom"/>
</dbReference>
<dbReference type="PANTHER" id="PTHR30290">
    <property type="entry name" value="PERIPLASMIC BINDING COMPONENT OF ABC TRANSPORTER"/>
    <property type="match status" value="1"/>
</dbReference>
<dbReference type="Gene3D" id="3.10.105.10">
    <property type="entry name" value="Dipeptide-binding Protein, Domain 3"/>
    <property type="match status" value="2"/>
</dbReference>
<evidence type="ECO:0000313" key="6">
    <source>
        <dbReference type="Proteomes" id="UP001501729"/>
    </source>
</evidence>
<comment type="caution">
    <text evidence="5">The sequence shown here is derived from an EMBL/GenBank/DDBJ whole genome shotgun (WGS) entry which is preliminary data.</text>
</comment>
<dbReference type="CDD" id="cd00995">
    <property type="entry name" value="PBP2_NikA_DppA_OppA_like"/>
    <property type="match status" value="1"/>
</dbReference>
<evidence type="ECO:0000256" key="1">
    <source>
        <dbReference type="ARBA" id="ARBA00005695"/>
    </source>
</evidence>
<evidence type="ECO:0000313" key="5">
    <source>
        <dbReference type="EMBL" id="GAA5066117.1"/>
    </source>
</evidence>
<dbReference type="PANTHER" id="PTHR30290:SF9">
    <property type="entry name" value="OLIGOPEPTIDE-BINDING PROTEIN APPA"/>
    <property type="match status" value="1"/>
</dbReference>
<dbReference type="SUPFAM" id="SSF53850">
    <property type="entry name" value="Periplasmic binding protein-like II"/>
    <property type="match status" value="2"/>
</dbReference>
<dbReference type="GO" id="GO:1904680">
    <property type="term" value="F:peptide transmembrane transporter activity"/>
    <property type="evidence" value="ECO:0007669"/>
    <property type="project" value="TreeGrafter"/>
</dbReference>
<dbReference type="RefSeq" id="WP_227779217.1">
    <property type="nucleotide sequence ID" value="NZ_BAABKX010000030.1"/>
</dbReference>
<dbReference type="GeneID" id="68617381"/>
<comment type="similarity">
    <text evidence="1">Belongs to the bacterial solute-binding protein 5 family.</text>
</comment>
<dbReference type="GO" id="GO:0015833">
    <property type="term" value="P:peptide transport"/>
    <property type="evidence" value="ECO:0007669"/>
    <property type="project" value="TreeGrafter"/>
</dbReference>
<evidence type="ECO:0000259" key="4">
    <source>
        <dbReference type="Pfam" id="PF00496"/>
    </source>
</evidence>
<keyword evidence="3" id="KW-0732">Signal</keyword>
<dbReference type="EMBL" id="BAABKX010000030">
    <property type="protein sequence ID" value="GAA5066117.1"/>
    <property type="molecule type" value="Genomic_DNA"/>
</dbReference>
<accession>A0AAV3US54</accession>
<dbReference type="Proteomes" id="UP001501729">
    <property type="component" value="Unassembled WGS sequence"/>
</dbReference>
<proteinExistence type="inferred from homology"/>
<sequence length="577" mass="65338">METERREFMRQMGAAGASIATLSIAGCANQNNPNGSGNSAKKKVEENLPQERKIGKINHVSNTEQYHPARYQANRLVDKQFREQLGANVVTDAVEITVLTSREDKGDFHLTTYNWCANNGDPDTILVNRFAKGGAENDYGFNHDRYNEIAKNQRKENDKDARQKLVHEAQKILGEQRVENQYLYNVYPYAYNSDRFEEDSIVVNVTGMRNIWNYTQIKPKNNKGKTIVTNNWDPSDQLNPLHINAVGPSRNWTPTRFMHDFLFRADPKQQMKPWAAKDFEWADDTTLNVNLKQGMTFHDGESVTADDVVYTFNLILETEPPAYVNYVVDTTESVEKTGNHSVRFNLTDPYAPYIAITLGLTPILPQHYWEKILSETGNESEPWKVSITNGTPIVGSGPFQWGNWDQGSRFEMPAFKNHSFAAPNIDTRIQRPLSTRDAELEAMRNGDYDLLDYWFGSPASLQDAVKNSGHLTLVENSDDCRQATWVNTKKPPFDDVAFRQAANALITGAQTVIIEELNDGFGNKAHSPINETLNFWHNPDTPYFENGVNGAIEILKDAGYVWDNDGNLYYPEGKTGA</sequence>
<keyword evidence="6" id="KW-1185">Reference proteome</keyword>
<dbReference type="Pfam" id="PF00496">
    <property type="entry name" value="SBP_bac_5"/>
    <property type="match status" value="1"/>
</dbReference>
<organism evidence="5 6">
    <name type="scientific">Haladaptatus pallidirubidus</name>
    <dbReference type="NCBI Taxonomy" id="1008152"/>
    <lineage>
        <taxon>Archaea</taxon>
        <taxon>Methanobacteriati</taxon>
        <taxon>Methanobacteriota</taxon>
        <taxon>Stenosarchaea group</taxon>
        <taxon>Halobacteria</taxon>
        <taxon>Halobacteriales</taxon>
        <taxon>Haladaptataceae</taxon>
        <taxon>Haladaptatus</taxon>
    </lineage>
</organism>